<dbReference type="PANTHER" id="PTHR19353:SF19">
    <property type="entry name" value="DELTA(5) FATTY ACID DESATURASE C-RELATED"/>
    <property type="match status" value="1"/>
</dbReference>
<dbReference type="GO" id="GO:0016717">
    <property type="term" value="F:oxidoreductase activity, acting on paired donors, with oxidation of a pair of donors resulting in the reduction of molecular oxygen to two molecules of water"/>
    <property type="evidence" value="ECO:0007669"/>
    <property type="project" value="TreeGrafter"/>
</dbReference>
<dbReference type="EMBL" id="CP080507">
    <property type="protein sequence ID" value="QYM78313.1"/>
    <property type="molecule type" value="Genomic_DNA"/>
</dbReference>
<keyword evidence="1" id="KW-0812">Transmembrane</keyword>
<feature type="transmembrane region" description="Helical" evidence="1">
    <location>
        <begin position="222"/>
        <end position="242"/>
    </location>
</feature>
<keyword evidence="3" id="KW-0560">Oxidoreductase</keyword>
<evidence type="ECO:0000256" key="1">
    <source>
        <dbReference type="SAM" id="Phobius"/>
    </source>
</evidence>
<proteinExistence type="predicted"/>
<reference evidence="3" key="1">
    <citation type="submission" date="2021-08" db="EMBL/GenBank/DDBJ databases">
        <title>Genome of a novel bacterium of the phylum Verrucomicrobia, Oleiharenicola sp. KSB-15.</title>
        <authorList>
            <person name="Chung J.-H."/>
            <person name="Ahn J.-H."/>
            <person name="Yoon Y."/>
            <person name="Kim D.-Y."/>
            <person name="An S.-H."/>
            <person name="Park I."/>
            <person name="Yeon J."/>
        </authorList>
    </citation>
    <scope>NUCLEOTIDE SEQUENCE</scope>
    <source>
        <strain evidence="3">KSB-15</strain>
    </source>
</reference>
<gene>
    <name evidence="3" type="ORF">K0B96_13530</name>
</gene>
<sequence length="352" mass="40711">MSETRSPAVVDWYRSPLPPALFKKLHERSDVKGWVQTGGFLAVVLATATLAFVSWWRHWPWWATLGLIFLHGMVSAFHTNGMHELGHGTVFKTKVLNKFFVQVLSFFGWLNYEMFDASHQRHHRYTLHAPDDQEVVLPTKILLRRYLQEAFFNWPFLKWAVPYQWRIARGRFQGEWELTCFPPEKPALRAAAIAWSRRLLLGHAAILAVSVALSFVVGRPLWIVPVLLSLAPFYGAWLFLLCNHTQHVGLQDKVPDFRLCCRTIELNPVLRFLYWQMNYHTEHHMYAAVPCYNLKKLHEAILPDMPPCPNGLVPAWRQIIAILRRQAVDPTYQYVAPLPQREGAVERSAVGA</sequence>
<dbReference type="PANTHER" id="PTHR19353">
    <property type="entry name" value="FATTY ACID DESATURASE 2"/>
    <property type="match status" value="1"/>
</dbReference>
<protein>
    <submittedName>
        <fullName evidence="3">Fatty acid desaturase</fullName>
        <ecNumber evidence="3">1.14.19.-</ecNumber>
    </submittedName>
</protein>
<dbReference type="GO" id="GO:0008610">
    <property type="term" value="P:lipid biosynthetic process"/>
    <property type="evidence" value="ECO:0007669"/>
    <property type="project" value="UniProtKB-ARBA"/>
</dbReference>
<feature type="transmembrane region" description="Helical" evidence="1">
    <location>
        <begin position="33"/>
        <end position="53"/>
    </location>
</feature>
<dbReference type="RefSeq" id="WP_220161417.1">
    <property type="nucleotide sequence ID" value="NZ_CP080507.1"/>
</dbReference>
<organism evidence="3 4">
    <name type="scientific">Horticoccus luteus</name>
    <dbReference type="NCBI Taxonomy" id="2862869"/>
    <lineage>
        <taxon>Bacteria</taxon>
        <taxon>Pseudomonadati</taxon>
        <taxon>Verrucomicrobiota</taxon>
        <taxon>Opitutia</taxon>
        <taxon>Opitutales</taxon>
        <taxon>Opitutaceae</taxon>
        <taxon>Horticoccus</taxon>
    </lineage>
</organism>
<dbReference type="KEGG" id="ole:K0B96_13530"/>
<dbReference type="GO" id="GO:0016020">
    <property type="term" value="C:membrane"/>
    <property type="evidence" value="ECO:0007669"/>
    <property type="project" value="TreeGrafter"/>
</dbReference>
<accession>A0A8F9TU36</accession>
<name>A0A8F9TU36_9BACT</name>
<dbReference type="EC" id="1.14.19.-" evidence="3"/>
<evidence type="ECO:0000259" key="2">
    <source>
        <dbReference type="Pfam" id="PF00487"/>
    </source>
</evidence>
<dbReference type="InterPro" id="IPR012171">
    <property type="entry name" value="Fatty_acid_desaturase"/>
</dbReference>
<dbReference type="AlphaFoldDB" id="A0A8F9TU36"/>
<feature type="transmembrane region" description="Helical" evidence="1">
    <location>
        <begin position="199"/>
        <end position="216"/>
    </location>
</feature>
<feature type="domain" description="Fatty acid desaturase" evidence="2">
    <location>
        <begin position="61"/>
        <end position="306"/>
    </location>
</feature>
<evidence type="ECO:0000313" key="3">
    <source>
        <dbReference type="EMBL" id="QYM78313.1"/>
    </source>
</evidence>
<feature type="transmembrane region" description="Helical" evidence="1">
    <location>
        <begin position="59"/>
        <end position="77"/>
    </location>
</feature>
<evidence type="ECO:0000313" key="4">
    <source>
        <dbReference type="Proteomes" id="UP000825051"/>
    </source>
</evidence>
<dbReference type="InterPro" id="IPR005804">
    <property type="entry name" value="FA_desaturase_dom"/>
</dbReference>
<keyword evidence="1" id="KW-0472">Membrane</keyword>
<keyword evidence="4" id="KW-1185">Reference proteome</keyword>
<dbReference type="Proteomes" id="UP000825051">
    <property type="component" value="Chromosome"/>
</dbReference>
<keyword evidence="1" id="KW-1133">Transmembrane helix</keyword>
<dbReference type="Pfam" id="PF00487">
    <property type="entry name" value="FA_desaturase"/>
    <property type="match status" value="1"/>
</dbReference>